<dbReference type="GO" id="GO:1902600">
    <property type="term" value="P:proton transmembrane transport"/>
    <property type="evidence" value="ECO:0007669"/>
    <property type="project" value="InterPro"/>
</dbReference>
<sequence>MNNPHENLLVIVLAALVVIILCSQVAGKMAQRFGQPIAVGEITGGIVLGALLGGLWPQGGAYLHANAGQVLTVMSQLGIVLMMFQIGMEFDFGLLRERRLKRALGWITLLGIPIPYLTGMFCAFIYARYYPVPDLLGLMLVCGISFSITALPILGRILLERNMENSETGVTAIAAAGINDLIGWIALGAVVVFTSGQGAAQTLLKLAAIALFLVVFFRCVRPWLVKRLQADTQHAAVLSDAHFGAIIGGVFVTAVITAWLGVFAIVGGFLVGTALYQCKALLEQWNLRMRPFVNIVLVPIFFFYTGMKVELGSMVTAQDILWCLAWVLCACLSKGLSCTLAARLAGFSMTDSLRIGTLLNTRALMELVVLNIAHSLGLMPPQLFSILVIMALVSTLITSPLLNAIQKYSGRSVSAPPVGQYS</sequence>
<dbReference type="PANTHER" id="PTHR32468">
    <property type="entry name" value="CATION/H + ANTIPORTER"/>
    <property type="match status" value="1"/>
</dbReference>
<evidence type="ECO:0000259" key="9">
    <source>
        <dbReference type="Pfam" id="PF00999"/>
    </source>
</evidence>
<feature type="transmembrane region" description="Helical" evidence="8">
    <location>
        <begin position="291"/>
        <end position="309"/>
    </location>
</feature>
<feature type="transmembrane region" description="Helical" evidence="8">
    <location>
        <begin position="383"/>
        <end position="402"/>
    </location>
</feature>
<feature type="transmembrane region" description="Helical" evidence="8">
    <location>
        <begin position="171"/>
        <end position="193"/>
    </location>
</feature>
<feature type="transmembrane region" description="Helical" evidence="8">
    <location>
        <begin position="38"/>
        <end position="56"/>
    </location>
</feature>
<feature type="domain" description="Cation/H+ exchanger transmembrane" evidence="9">
    <location>
        <begin position="24"/>
        <end position="402"/>
    </location>
</feature>
<evidence type="ECO:0000256" key="4">
    <source>
        <dbReference type="ARBA" id="ARBA00022692"/>
    </source>
</evidence>
<dbReference type="RefSeq" id="WP_090180057.1">
    <property type="nucleotide sequence ID" value="NZ_LT629705.1"/>
</dbReference>
<keyword evidence="5 8" id="KW-1133">Transmembrane helix</keyword>
<feature type="transmembrane region" description="Helical" evidence="8">
    <location>
        <begin position="135"/>
        <end position="159"/>
    </location>
</feature>
<feature type="transmembrane region" description="Helical" evidence="8">
    <location>
        <begin position="6"/>
        <end position="26"/>
    </location>
</feature>
<name>A0A1H0GSN3_9PSED</name>
<dbReference type="GO" id="GO:0015297">
    <property type="term" value="F:antiporter activity"/>
    <property type="evidence" value="ECO:0007669"/>
    <property type="project" value="UniProtKB-KW"/>
</dbReference>
<protein>
    <submittedName>
        <fullName evidence="10">Kef-type K+ transport system, membrane component KefB</fullName>
    </submittedName>
</protein>
<proteinExistence type="predicted"/>
<keyword evidence="6" id="KW-0406">Ion transport</keyword>
<comment type="subcellular location">
    <subcellularLocation>
        <location evidence="1">Membrane</location>
        <topology evidence="1">Multi-pass membrane protein</topology>
    </subcellularLocation>
</comment>
<reference evidence="10 11" key="1">
    <citation type="submission" date="2016-10" db="EMBL/GenBank/DDBJ databases">
        <authorList>
            <person name="de Groot N.N."/>
        </authorList>
    </citation>
    <scope>NUCLEOTIDE SEQUENCE [LARGE SCALE GENOMIC DNA]</scope>
    <source>
        <strain evidence="10 11">CECT 7543</strain>
    </source>
</reference>
<evidence type="ECO:0000256" key="8">
    <source>
        <dbReference type="SAM" id="Phobius"/>
    </source>
</evidence>
<dbReference type="InterPro" id="IPR038770">
    <property type="entry name" value="Na+/solute_symporter_sf"/>
</dbReference>
<dbReference type="Proteomes" id="UP000198827">
    <property type="component" value="Chromosome I"/>
</dbReference>
<evidence type="ECO:0000256" key="1">
    <source>
        <dbReference type="ARBA" id="ARBA00004141"/>
    </source>
</evidence>
<keyword evidence="7 8" id="KW-0472">Membrane</keyword>
<feature type="transmembrane region" description="Helical" evidence="8">
    <location>
        <begin position="104"/>
        <end position="129"/>
    </location>
</feature>
<dbReference type="AlphaFoldDB" id="A0A1H0GSN3"/>
<dbReference type="Gene3D" id="1.20.1530.20">
    <property type="match status" value="1"/>
</dbReference>
<evidence type="ECO:0000256" key="7">
    <source>
        <dbReference type="ARBA" id="ARBA00023136"/>
    </source>
</evidence>
<dbReference type="OrthoDB" id="9793589at2"/>
<dbReference type="InterPro" id="IPR050794">
    <property type="entry name" value="CPA2_transporter"/>
</dbReference>
<feature type="transmembrane region" description="Helical" evidence="8">
    <location>
        <begin position="62"/>
        <end position="84"/>
    </location>
</feature>
<evidence type="ECO:0000313" key="11">
    <source>
        <dbReference type="Proteomes" id="UP000198827"/>
    </source>
</evidence>
<keyword evidence="3" id="KW-0050">Antiport</keyword>
<feature type="transmembrane region" description="Helical" evidence="8">
    <location>
        <begin position="199"/>
        <end position="220"/>
    </location>
</feature>
<dbReference type="GO" id="GO:0016020">
    <property type="term" value="C:membrane"/>
    <property type="evidence" value="ECO:0007669"/>
    <property type="project" value="UniProtKB-SubCell"/>
</dbReference>
<dbReference type="Pfam" id="PF00999">
    <property type="entry name" value="Na_H_Exchanger"/>
    <property type="match status" value="1"/>
</dbReference>
<feature type="transmembrane region" description="Helical" evidence="8">
    <location>
        <begin position="321"/>
        <end position="342"/>
    </location>
</feature>
<dbReference type="InterPro" id="IPR006153">
    <property type="entry name" value="Cation/H_exchanger_TM"/>
</dbReference>
<evidence type="ECO:0000256" key="6">
    <source>
        <dbReference type="ARBA" id="ARBA00023065"/>
    </source>
</evidence>
<dbReference type="EMBL" id="LT629705">
    <property type="protein sequence ID" value="SDO09870.1"/>
    <property type="molecule type" value="Genomic_DNA"/>
</dbReference>
<evidence type="ECO:0000256" key="3">
    <source>
        <dbReference type="ARBA" id="ARBA00022449"/>
    </source>
</evidence>
<dbReference type="PANTHER" id="PTHR32468:SF0">
    <property type="entry name" value="K(+)_H(+) ANTIPORTER 1"/>
    <property type="match status" value="1"/>
</dbReference>
<keyword evidence="4 8" id="KW-0812">Transmembrane</keyword>
<accession>A0A1H0GSN3</accession>
<evidence type="ECO:0000256" key="2">
    <source>
        <dbReference type="ARBA" id="ARBA00022448"/>
    </source>
</evidence>
<feature type="transmembrane region" description="Helical" evidence="8">
    <location>
        <begin position="241"/>
        <end position="271"/>
    </location>
</feature>
<organism evidence="10 11">
    <name type="scientific">Pseudomonas arsenicoxydans</name>
    <dbReference type="NCBI Taxonomy" id="702115"/>
    <lineage>
        <taxon>Bacteria</taxon>
        <taxon>Pseudomonadati</taxon>
        <taxon>Pseudomonadota</taxon>
        <taxon>Gammaproteobacteria</taxon>
        <taxon>Pseudomonadales</taxon>
        <taxon>Pseudomonadaceae</taxon>
        <taxon>Pseudomonas</taxon>
    </lineage>
</organism>
<evidence type="ECO:0000313" key="10">
    <source>
        <dbReference type="EMBL" id="SDO09870.1"/>
    </source>
</evidence>
<evidence type="ECO:0000256" key="5">
    <source>
        <dbReference type="ARBA" id="ARBA00022989"/>
    </source>
</evidence>
<keyword evidence="2" id="KW-0813">Transport</keyword>
<gene>
    <name evidence="10" type="ORF">SAMN04489798_2002</name>
</gene>